<keyword evidence="4 6" id="KW-1133">Transmembrane helix</keyword>
<dbReference type="Proteomes" id="UP001292094">
    <property type="component" value="Unassembled WGS sequence"/>
</dbReference>
<gene>
    <name evidence="7" type="ORF">Pmani_019522</name>
</gene>
<feature type="transmembrane region" description="Helical" evidence="6">
    <location>
        <begin position="94"/>
        <end position="116"/>
    </location>
</feature>
<dbReference type="GO" id="GO:0000139">
    <property type="term" value="C:Golgi membrane"/>
    <property type="evidence" value="ECO:0007669"/>
    <property type="project" value="InterPro"/>
</dbReference>
<dbReference type="InterPro" id="IPR007271">
    <property type="entry name" value="Nuc_sug_transpt"/>
</dbReference>
<evidence type="ECO:0000256" key="6">
    <source>
        <dbReference type="SAM" id="Phobius"/>
    </source>
</evidence>
<dbReference type="PIRSF" id="PIRSF005799">
    <property type="entry name" value="UDP-gal_transpt"/>
    <property type="match status" value="1"/>
</dbReference>
<name>A0AAE1PKI9_9EUCA</name>
<feature type="transmembrane region" description="Helical" evidence="6">
    <location>
        <begin position="260"/>
        <end position="283"/>
    </location>
</feature>
<feature type="transmembrane region" description="Helical" evidence="6">
    <location>
        <begin position="228"/>
        <end position="248"/>
    </location>
</feature>
<evidence type="ECO:0000256" key="5">
    <source>
        <dbReference type="ARBA" id="ARBA00023136"/>
    </source>
</evidence>
<feature type="transmembrane region" description="Helical" evidence="6">
    <location>
        <begin position="316"/>
        <end position="333"/>
    </location>
</feature>
<accession>A0AAE1PKI9</accession>
<feature type="transmembrane region" description="Helical" evidence="6">
    <location>
        <begin position="150"/>
        <end position="169"/>
    </location>
</feature>
<evidence type="ECO:0000256" key="2">
    <source>
        <dbReference type="ARBA" id="ARBA00022597"/>
    </source>
</evidence>
<proteinExistence type="predicted"/>
<reference evidence="7" key="1">
    <citation type="submission" date="2023-11" db="EMBL/GenBank/DDBJ databases">
        <title>Genome assemblies of two species of porcelain crab, Petrolisthes cinctipes and Petrolisthes manimaculis (Anomura: Porcellanidae).</title>
        <authorList>
            <person name="Angst P."/>
        </authorList>
    </citation>
    <scope>NUCLEOTIDE SEQUENCE</scope>
    <source>
        <strain evidence="7">PB745_02</strain>
        <tissue evidence="7">Gill</tissue>
    </source>
</reference>
<keyword evidence="5 6" id="KW-0472">Membrane</keyword>
<dbReference type="AlphaFoldDB" id="A0AAE1PKI9"/>
<dbReference type="PANTHER" id="PTHR10231">
    <property type="entry name" value="NUCLEOTIDE-SUGAR TRANSMEMBRANE TRANSPORTER"/>
    <property type="match status" value="1"/>
</dbReference>
<comment type="caution">
    <text evidence="7">The sequence shown here is derived from an EMBL/GenBank/DDBJ whole genome shotgun (WGS) entry which is preliminary data.</text>
</comment>
<keyword evidence="2" id="KW-0813">Transport</keyword>
<keyword evidence="2" id="KW-0762">Sugar transport</keyword>
<evidence type="ECO:0000256" key="4">
    <source>
        <dbReference type="ARBA" id="ARBA00022989"/>
    </source>
</evidence>
<dbReference type="EMBL" id="JAWZYT010001840">
    <property type="protein sequence ID" value="KAK4308802.1"/>
    <property type="molecule type" value="Genomic_DNA"/>
</dbReference>
<evidence type="ECO:0000256" key="1">
    <source>
        <dbReference type="ARBA" id="ARBA00004141"/>
    </source>
</evidence>
<feature type="transmembrane region" description="Helical" evidence="6">
    <location>
        <begin position="52"/>
        <end position="74"/>
    </location>
</feature>
<evidence type="ECO:0000256" key="3">
    <source>
        <dbReference type="ARBA" id="ARBA00022692"/>
    </source>
</evidence>
<feature type="transmembrane region" description="Helical" evidence="6">
    <location>
        <begin position="290"/>
        <end position="310"/>
    </location>
</feature>
<dbReference type="GO" id="GO:0015165">
    <property type="term" value="F:pyrimidine nucleotide-sugar transmembrane transporter activity"/>
    <property type="evidence" value="ECO:0007669"/>
    <property type="project" value="InterPro"/>
</dbReference>
<dbReference type="Pfam" id="PF04142">
    <property type="entry name" value="Nuc_sug_transp"/>
    <property type="match status" value="1"/>
</dbReference>
<protein>
    <recommendedName>
        <fullName evidence="9">CMP-sialic acid transporter 1</fullName>
    </recommendedName>
</protein>
<feature type="transmembrane region" description="Helical" evidence="6">
    <location>
        <begin position="189"/>
        <end position="208"/>
    </location>
</feature>
<comment type="subcellular location">
    <subcellularLocation>
        <location evidence="1">Membrane</location>
        <topology evidence="1">Multi-pass membrane protein</topology>
    </subcellularLocation>
</comment>
<organism evidence="7 8">
    <name type="scientific">Petrolisthes manimaculis</name>
    <dbReference type="NCBI Taxonomy" id="1843537"/>
    <lineage>
        <taxon>Eukaryota</taxon>
        <taxon>Metazoa</taxon>
        <taxon>Ecdysozoa</taxon>
        <taxon>Arthropoda</taxon>
        <taxon>Crustacea</taxon>
        <taxon>Multicrustacea</taxon>
        <taxon>Malacostraca</taxon>
        <taxon>Eumalacostraca</taxon>
        <taxon>Eucarida</taxon>
        <taxon>Decapoda</taxon>
        <taxon>Pleocyemata</taxon>
        <taxon>Anomura</taxon>
        <taxon>Galatheoidea</taxon>
        <taxon>Porcellanidae</taxon>
        <taxon>Petrolisthes</taxon>
    </lineage>
</organism>
<evidence type="ECO:0008006" key="9">
    <source>
        <dbReference type="Google" id="ProtNLM"/>
    </source>
</evidence>
<evidence type="ECO:0000313" key="8">
    <source>
        <dbReference type="Proteomes" id="UP001292094"/>
    </source>
</evidence>
<evidence type="ECO:0000313" key="7">
    <source>
        <dbReference type="EMBL" id="KAK4308802.1"/>
    </source>
</evidence>
<keyword evidence="3 6" id="KW-0812">Transmembrane</keyword>
<sequence length="356" mass="39814">MGVQSSDKLLERKEGLFPTSFSLLIFILYMALFICQGIIVKLSQQHDHSYSYNTVTVVLLTEATKLFASLLIYLKDNNLATLISDMKLHARILVLYMVPSVLYCLYNNLAFVNLVVFDPTTYFMLMQLRVVVTGIIFQVVFKKQLSHRQWFSLFILTAGCILKQLSQPAIHTPVNPTTSTLTKFTQTLFSPNILLILIQLLCSCLAGVYNEKLLKDTGAEVHIMVQNVFMYIDSILCNAVVLGVRGQLMSAFTHTALAQVWQPTVVVIIANNAAVGIVTSFFLRNLNSILKTFASALELVFIAVLSWIILGVPVDIWTAVAIALVTYATFMYAQNPVVNRGRLDEVKKTTETQQLA</sequence>
<feature type="transmembrane region" description="Helical" evidence="6">
    <location>
        <begin position="122"/>
        <end position="141"/>
    </location>
</feature>
<feature type="transmembrane region" description="Helical" evidence="6">
    <location>
        <begin position="21"/>
        <end position="40"/>
    </location>
</feature>
<keyword evidence="8" id="KW-1185">Reference proteome</keyword>